<evidence type="ECO:0000313" key="8">
    <source>
        <dbReference type="EMBL" id="MDG9699535.1"/>
    </source>
</evidence>
<feature type="transmembrane region" description="Helical" evidence="6">
    <location>
        <begin position="12"/>
        <end position="38"/>
    </location>
</feature>
<keyword evidence="3 6" id="KW-0812">Transmembrane</keyword>
<feature type="transmembrane region" description="Helical" evidence="6">
    <location>
        <begin position="236"/>
        <end position="255"/>
    </location>
</feature>
<protein>
    <submittedName>
        <fullName evidence="8">DMT family transporter</fullName>
    </submittedName>
</protein>
<evidence type="ECO:0000256" key="5">
    <source>
        <dbReference type="ARBA" id="ARBA00023136"/>
    </source>
</evidence>
<feature type="domain" description="EamA" evidence="7">
    <location>
        <begin position="175"/>
        <end position="310"/>
    </location>
</feature>
<dbReference type="RefSeq" id="WP_279524423.1">
    <property type="nucleotide sequence ID" value="NZ_JARVII010000012.1"/>
</dbReference>
<feature type="transmembrane region" description="Helical" evidence="6">
    <location>
        <begin position="89"/>
        <end position="115"/>
    </location>
</feature>
<accession>A0AAW6RPM2</accession>
<evidence type="ECO:0000256" key="2">
    <source>
        <dbReference type="ARBA" id="ARBA00022475"/>
    </source>
</evidence>
<evidence type="ECO:0000256" key="1">
    <source>
        <dbReference type="ARBA" id="ARBA00004651"/>
    </source>
</evidence>
<dbReference type="InterPro" id="IPR037185">
    <property type="entry name" value="EmrE-like"/>
</dbReference>
<dbReference type="SUPFAM" id="SSF103481">
    <property type="entry name" value="Multidrug resistance efflux transporter EmrE"/>
    <property type="match status" value="2"/>
</dbReference>
<reference evidence="8 9" key="1">
    <citation type="submission" date="2023-04" db="EMBL/GenBank/DDBJ databases">
        <title>Ottowia paracancer sp. nov., isolated from human stomach.</title>
        <authorList>
            <person name="Song Y."/>
        </authorList>
    </citation>
    <scope>NUCLEOTIDE SEQUENCE [LARGE SCALE GENOMIC DNA]</scope>
    <source>
        <strain evidence="8 9">10c7w1</strain>
    </source>
</reference>
<evidence type="ECO:0000313" key="9">
    <source>
        <dbReference type="Proteomes" id="UP001237156"/>
    </source>
</evidence>
<keyword evidence="2" id="KW-1003">Cell membrane</keyword>
<comment type="subcellular location">
    <subcellularLocation>
        <location evidence="1">Cell membrane</location>
        <topology evidence="1">Multi-pass membrane protein</topology>
    </subcellularLocation>
</comment>
<feature type="transmembrane region" description="Helical" evidence="6">
    <location>
        <begin position="58"/>
        <end position="77"/>
    </location>
</feature>
<dbReference type="GO" id="GO:0005886">
    <property type="term" value="C:plasma membrane"/>
    <property type="evidence" value="ECO:0007669"/>
    <property type="project" value="UniProtKB-SubCell"/>
</dbReference>
<evidence type="ECO:0000259" key="7">
    <source>
        <dbReference type="Pfam" id="PF00892"/>
    </source>
</evidence>
<dbReference type="PANTHER" id="PTHR42920">
    <property type="entry name" value="OS03G0707200 PROTEIN-RELATED"/>
    <property type="match status" value="1"/>
</dbReference>
<keyword evidence="9" id="KW-1185">Reference proteome</keyword>
<sequence>MSENTPVSSSASVASAAAPASLGLGLGMALAVLGALAFSGKAIVVKLAYRHGADAVTLLMYRMLLALPFFAVMAWWAGRGRPALQGRDWLGVLGLGVSGYYLSSLLDFLGLQYISASLERLILYLTPTLVMALAWALRGQRPTRRHWLAVAVSYSGALLVFGREMQLPHTAGTALGAALVLAGTASYAAYLFFSGEFVRRLGAMRLVGLATVVACLCCIGHFLITRPLAAAAVPAPVLWLSVLNATLCTAVPVLLQMMAVERLGASLAAQIGLIGPLATIGMGVLILDEPFTPWLAAGTALVLAGIGLFSRAR</sequence>
<feature type="transmembrane region" description="Helical" evidence="6">
    <location>
        <begin position="293"/>
        <end position="310"/>
    </location>
</feature>
<dbReference type="InterPro" id="IPR000620">
    <property type="entry name" value="EamA_dom"/>
</dbReference>
<dbReference type="Pfam" id="PF00892">
    <property type="entry name" value="EamA"/>
    <property type="match status" value="2"/>
</dbReference>
<dbReference type="InterPro" id="IPR051258">
    <property type="entry name" value="Diverse_Substrate_Transporter"/>
</dbReference>
<dbReference type="AlphaFoldDB" id="A0AAW6RPM2"/>
<feature type="transmembrane region" description="Helical" evidence="6">
    <location>
        <begin position="205"/>
        <end position="224"/>
    </location>
</feature>
<evidence type="ECO:0000256" key="4">
    <source>
        <dbReference type="ARBA" id="ARBA00022989"/>
    </source>
</evidence>
<dbReference type="EMBL" id="JARVII010000012">
    <property type="protein sequence ID" value="MDG9699535.1"/>
    <property type="molecule type" value="Genomic_DNA"/>
</dbReference>
<organism evidence="8 9">
    <name type="scientific">Ottowia cancrivicina</name>
    <dbReference type="NCBI Taxonomy" id="3040346"/>
    <lineage>
        <taxon>Bacteria</taxon>
        <taxon>Pseudomonadati</taxon>
        <taxon>Pseudomonadota</taxon>
        <taxon>Betaproteobacteria</taxon>
        <taxon>Burkholderiales</taxon>
        <taxon>Comamonadaceae</taxon>
        <taxon>Ottowia</taxon>
    </lineage>
</organism>
<feature type="domain" description="EamA" evidence="7">
    <location>
        <begin position="26"/>
        <end position="161"/>
    </location>
</feature>
<comment type="caution">
    <text evidence="8">The sequence shown here is derived from an EMBL/GenBank/DDBJ whole genome shotgun (WGS) entry which is preliminary data.</text>
</comment>
<feature type="transmembrane region" description="Helical" evidence="6">
    <location>
        <begin position="174"/>
        <end position="193"/>
    </location>
</feature>
<proteinExistence type="predicted"/>
<feature type="transmembrane region" description="Helical" evidence="6">
    <location>
        <begin position="267"/>
        <end position="287"/>
    </location>
</feature>
<gene>
    <name evidence="8" type="ORF">QB898_07405</name>
</gene>
<feature type="transmembrane region" description="Helical" evidence="6">
    <location>
        <begin position="121"/>
        <end position="137"/>
    </location>
</feature>
<name>A0AAW6RPM2_9BURK</name>
<evidence type="ECO:0000256" key="6">
    <source>
        <dbReference type="SAM" id="Phobius"/>
    </source>
</evidence>
<keyword evidence="5 6" id="KW-0472">Membrane</keyword>
<evidence type="ECO:0000256" key="3">
    <source>
        <dbReference type="ARBA" id="ARBA00022692"/>
    </source>
</evidence>
<dbReference type="Proteomes" id="UP001237156">
    <property type="component" value="Unassembled WGS sequence"/>
</dbReference>
<keyword evidence="4 6" id="KW-1133">Transmembrane helix</keyword>
<dbReference type="PANTHER" id="PTHR42920:SF5">
    <property type="entry name" value="EAMA DOMAIN-CONTAINING PROTEIN"/>
    <property type="match status" value="1"/>
</dbReference>